<dbReference type="EMBL" id="WRPP01000005">
    <property type="protein sequence ID" value="MVU80948.1"/>
    <property type="molecule type" value="Genomic_DNA"/>
</dbReference>
<dbReference type="Pfam" id="PF02720">
    <property type="entry name" value="DUF222"/>
    <property type="match status" value="1"/>
</dbReference>
<proteinExistence type="inferred from homology"/>
<organism evidence="3 4">
    <name type="scientific">Nocardia terrae</name>
    <dbReference type="NCBI Taxonomy" id="2675851"/>
    <lineage>
        <taxon>Bacteria</taxon>
        <taxon>Bacillati</taxon>
        <taxon>Actinomycetota</taxon>
        <taxon>Actinomycetes</taxon>
        <taxon>Mycobacteriales</taxon>
        <taxon>Nocardiaceae</taxon>
        <taxon>Nocardia</taxon>
    </lineage>
</organism>
<reference evidence="3 4" key="1">
    <citation type="submission" date="2019-12" db="EMBL/GenBank/DDBJ databases">
        <title>Nocardia sp. nov. ET3-3 isolated from soil.</title>
        <authorList>
            <person name="Kanchanasin P."/>
            <person name="Tanasupawat S."/>
            <person name="Yuki M."/>
            <person name="Kudo T."/>
        </authorList>
    </citation>
    <scope>NUCLEOTIDE SEQUENCE [LARGE SCALE GENOMIC DNA]</scope>
    <source>
        <strain evidence="3 4">ET3-3</strain>
    </source>
</reference>
<comment type="caution">
    <text evidence="3">The sequence shown here is derived from an EMBL/GenBank/DDBJ whole genome shotgun (WGS) entry which is preliminary data.</text>
</comment>
<dbReference type="GO" id="GO:0003676">
    <property type="term" value="F:nucleic acid binding"/>
    <property type="evidence" value="ECO:0007669"/>
    <property type="project" value="InterPro"/>
</dbReference>
<keyword evidence="4" id="KW-1185">Reference proteome</keyword>
<gene>
    <name evidence="3" type="ORF">GPX89_27325</name>
</gene>
<dbReference type="GO" id="GO:0004519">
    <property type="term" value="F:endonuclease activity"/>
    <property type="evidence" value="ECO:0007669"/>
    <property type="project" value="InterPro"/>
</dbReference>
<feature type="domain" description="HNH nuclease" evidence="2">
    <location>
        <begin position="363"/>
        <end position="415"/>
    </location>
</feature>
<dbReference type="InterPro" id="IPR003870">
    <property type="entry name" value="DUF222"/>
</dbReference>
<sequence>MNQGGVSDGITIADAIELMSRVTDLLIDDSLDSVSDDGLAEMMREWETTKRRQAAFEHKMIQQAKNRGLPEKAGLKDDVTKFLEQTLRLGHAEARARVNAAELLGVRQEGGQLVEPTLAWTAAVQEMGLVSADSARRIAKIMDRIPADIDPVQRDKAEIQLAYFATQSTPDDLPKVGDRILGHLDPDGTLTKEADRQRRRGITLGKQELDGMSAGTLSLTPIARALLDGVFAELARPGMCNPEDPESPWRAEGVEADVLEAAARRDNRSCAQRQHDALVALLRPEMGPANLGSHRGLPVSTIITMSLAEVEAAAGVATTASGGTVPMEEALVLAEKSKPFLAIFDHNGRPLHLGETKRLGNSAQRLALIAAERGCTRPGCSTPATLCQVHHVTEWSKGGLTDIENLTLACDACHSLIGDGPKKWKTVVMPEDSEHAGRIGWIAPAHIDPTRTPHVNDRHHAGELVAASLAKIRERRRPRSRAA</sequence>
<dbReference type="GO" id="GO:0008270">
    <property type="term" value="F:zinc ion binding"/>
    <property type="evidence" value="ECO:0007669"/>
    <property type="project" value="InterPro"/>
</dbReference>
<dbReference type="Proteomes" id="UP000466794">
    <property type="component" value="Unassembled WGS sequence"/>
</dbReference>
<comment type="similarity">
    <text evidence="1">Belongs to the Rv1128c/1148c/1588c/1702c/1945/3466 family.</text>
</comment>
<dbReference type="CDD" id="cd00085">
    <property type="entry name" value="HNHc"/>
    <property type="match status" value="1"/>
</dbReference>
<dbReference type="Pfam" id="PF01844">
    <property type="entry name" value="HNH"/>
    <property type="match status" value="1"/>
</dbReference>
<accession>A0A7K1V477</accession>
<protein>
    <submittedName>
        <fullName evidence="3">DUF222 domain-containing protein</fullName>
    </submittedName>
</protein>
<evidence type="ECO:0000313" key="4">
    <source>
        <dbReference type="Proteomes" id="UP000466794"/>
    </source>
</evidence>
<dbReference type="SMART" id="SM00507">
    <property type="entry name" value="HNHc"/>
    <property type="match status" value="1"/>
</dbReference>
<evidence type="ECO:0000313" key="3">
    <source>
        <dbReference type="EMBL" id="MVU80948.1"/>
    </source>
</evidence>
<name>A0A7K1V477_9NOCA</name>
<evidence type="ECO:0000256" key="1">
    <source>
        <dbReference type="ARBA" id="ARBA00023450"/>
    </source>
</evidence>
<evidence type="ECO:0000259" key="2">
    <source>
        <dbReference type="SMART" id="SM00507"/>
    </source>
</evidence>
<dbReference type="InterPro" id="IPR003615">
    <property type="entry name" value="HNH_nuc"/>
</dbReference>
<dbReference type="InterPro" id="IPR002711">
    <property type="entry name" value="HNH"/>
</dbReference>
<dbReference type="AlphaFoldDB" id="A0A7K1V477"/>
<dbReference type="Gene3D" id="1.10.30.50">
    <property type="match status" value="1"/>
</dbReference>